<proteinExistence type="predicted"/>
<evidence type="ECO:0000256" key="1">
    <source>
        <dbReference type="SAM" id="Phobius"/>
    </source>
</evidence>
<protein>
    <recommendedName>
        <fullName evidence="3">Peptidase C39-like domain-containing protein</fullName>
    </recommendedName>
</protein>
<gene>
    <name evidence="2" type="ORF">S06H3_30460</name>
</gene>
<organism evidence="2">
    <name type="scientific">marine sediment metagenome</name>
    <dbReference type="NCBI Taxonomy" id="412755"/>
    <lineage>
        <taxon>unclassified sequences</taxon>
        <taxon>metagenomes</taxon>
        <taxon>ecological metagenomes</taxon>
    </lineage>
</organism>
<evidence type="ECO:0008006" key="3">
    <source>
        <dbReference type="Google" id="ProtNLM"/>
    </source>
</evidence>
<dbReference type="Gene3D" id="3.90.70.10">
    <property type="entry name" value="Cysteine proteinases"/>
    <property type="match status" value="1"/>
</dbReference>
<name>X1MCQ8_9ZZZZ</name>
<sequence>MKKVYIIIIVVIIIVVIVVAIAGVIYWFFRPQILEDSEENKEQYNYLKTSEEVTYPVSYHIENPPYYSEKNWCWGSCTMMLMMDYGLAEQELQELKTVLKSGRGGPPDIFMGFQAFGANKKVRIAYLKDYVKENADFYNEHLLVNPQDQTIILDNQKEALNLYKKLVLQDTLVMVLIHYGNHYVIVTGYDEGSIYIYDPGFDDGYDYKGGSFKEKTKMAEDSFLGEWNIKHFEGGGVGF</sequence>
<dbReference type="EMBL" id="BARV01017942">
    <property type="protein sequence ID" value="GAI29058.1"/>
    <property type="molecule type" value="Genomic_DNA"/>
</dbReference>
<feature type="non-terminal residue" evidence="2">
    <location>
        <position position="239"/>
    </location>
</feature>
<keyword evidence="1" id="KW-0472">Membrane</keyword>
<accession>X1MCQ8</accession>
<keyword evidence="1" id="KW-1133">Transmembrane helix</keyword>
<dbReference type="AlphaFoldDB" id="X1MCQ8"/>
<evidence type="ECO:0000313" key="2">
    <source>
        <dbReference type="EMBL" id="GAI29058.1"/>
    </source>
</evidence>
<feature type="transmembrane region" description="Helical" evidence="1">
    <location>
        <begin position="6"/>
        <end position="29"/>
    </location>
</feature>
<reference evidence="2" key="1">
    <citation type="journal article" date="2014" name="Front. Microbiol.">
        <title>High frequency of phylogenetically diverse reductive dehalogenase-homologous genes in deep subseafloor sedimentary metagenomes.</title>
        <authorList>
            <person name="Kawai M."/>
            <person name="Futagami T."/>
            <person name="Toyoda A."/>
            <person name="Takaki Y."/>
            <person name="Nishi S."/>
            <person name="Hori S."/>
            <person name="Arai W."/>
            <person name="Tsubouchi T."/>
            <person name="Morono Y."/>
            <person name="Uchiyama I."/>
            <person name="Ito T."/>
            <person name="Fujiyama A."/>
            <person name="Inagaki F."/>
            <person name="Takami H."/>
        </authorList>
    </citation>
    <scope>NUCLEOTIDE SEQUENCE</scope>
    <source>
        <strain evidence="2">Expedition CK06-06</strain>
    </source>
</reference>
<comment type="caution">
    <text evidence="2">The sequence shown here is derived from an EMBL/GenBank/DDBJ whole genome shotgun (WGS) entry which is preliminary data.</text>
</comment>
<keyword evidence="1" id="KW-0812">Transmembrane</keyword>